<dbReference type="PANTHER" id="PTHR24058">
    <property type="entry name" value="DUAL SPECIFICITY PROTEIN KINASE"/>
    <property type="match status" value="1"/>
</dbReference>
<evidence type="ECO:0000256" key="7">
    <source>
        <dbReference type="ARBA" id="ARBA00022840"/>
    </source>
</evidence>
<dbReference type="PROSITE" id="PS50011">
    <property type="entry name" value="PROTEIN_KINASE_DOM"/>
    <property type="match status" value="1"/>
</dbReference>
<dbReference type="InterPro" id="IPR050494">
    <property type="entry name" value="Ser_Thr_dual-spec_kinase"/>
</dbReference>
<dbReference type="OrthoDB" id="9332038at2759"/>
<dbReference type="InterPro" id="IPR000719">
    <property type="entry name" value="Prot_kinase_dom"/>
</dbReference>
<dbReference type="VEuPathDB" id="TrichDB:TVAG_449760"/>
<protein>
    <recommendedName>
        <fullName evidence="2">dual-specificity kinase</fullName>
        <ecNumber evidence="2">2.7.12.1</ecNumber>
    </recommendedName>
</protein>
<feature type="region of interest" description="Disordered" evidence="11">
    <location>
        <begin position="1"/>
        <end position="30"/>
    </location>
</feature>
<organism evidence="13 14">
    <name type="scientific">Trichomonas vaginalis (strain ATCC PRA-98 / G3)</name>
    <dbReference type="NCBI Taxonomy" id="412133"/>
    <lineage>
        <taxon>Eukaryota</taxon>
        <taxon>Metamonada</taxon>
        <taxon>Parabasalia</taxon>
        <taxon>Trichomonadida</taxon>
        <taxon>Trichomonadidae</taxon>
        <taxon>Trichomonas</taxon>
    </lineage>
</organism>
<sequence length="479" mass="54655">MRSSVKSISSTKKNPRTARAKASNNDSKQSAAVPVLNLNFEANHIPAKDIKSARPQKTSTTISTRLSNTRIRPKESKITSKIQKPTDPIIKNAPITADEAKKLYSNMLTSYEMKEIDRFEEIYYLGQYSKKIQPKNTPNNNYGYDDSTHHLKIIIGDHFAYRFEIKSIFGKGAFGEVICCLDHKTHKQVALKVIVNTQQMQQQGRVEVSILQHLNHADPDYKSGVVQNMDSFMFRDHVCATFEVLGKNLYEYSRSIRFNPFSARQIKLVAKKILSCLDFCHQHGVIHCDLKPENVAFIPGSTVNSRILDFGSGCFNGYAKFEYIQSRFYRAPEVVFGIPYGPPMDIWSFACIIVEMLTGRPLFPAANESELVEMMFEVLGIPDKELIDNSSRGHVYFDENMKPIHKNPKKKKRTPKSVSLRSMLRVFDHDLLDLLEKCFSYDPSKRITAQEALQHPYFQTKQKANVPIARISSKIVSIR</sequence>
<evidence type="ECO:0000256" key="8">
    <source>
        <dbReference type="ARBA" id="ARBA00049003"/>
    </source>
</evidence>
<evidence type="ECO:0000256" key="10">
    <source>
        <dbReference type="ARBA" id="ARBA00051680"/>
    </source>
</evidence>
<evidence type="ECO:0000256" key="9">
    <source>
        <dbReference type="ARBA" id="ARBA00049308"/>
    </source>
</evidence>
<dbReference type="SMART" id="SM00220">
    <property type="entry name" value="S_TKc"/>
    <property type="match status" value="1"/>
</dbReference>
<dbReference type="InParanoid" id="A2F4C0"/>
<reference evidence="13" key="1">
    <citation type="submission" date="2006-10" db="EMBL/GenBank/DDBJ databases">
        <authorList>
            <person name="Amadeo P."/>
            <person name="Zhao Q."/>
            <person name="Wortman J."/>
            <person name="Fraser-Liggett C."/>
            <person name="Carlton J."/>
        </authorList>
    </citation>
    <scope>NUCLEOTIDE SEQUENCE</scope>
    <source>
        <strain evidence="13">G3</strain>
    </source>
</reference>
<comment type="catalytic activity">
    <reaction evidence="8">
        <text>L-seryl-[protein] + ATP = O-phospho-L-seryl-[protein] + ADP + H(+)</text>
        <dbReference type="Rhea" id="RHEA:17989"/>
        <dbReference type="Rhea" id="RHEA-COMP:9863"/>
        <dbReference type="Rhea" id="RHEA-COMP:11604"/>
        <dbReference type="ChEBI" id="CHEBI:15378"/>
        <dbReference type="ChEBI" id="CHEBI:29999"/>
        <dbReference type="ChEBI" id="CHEBI:30616"/>
        <dbReference type="ChEBI" id="CHEBI:83421"/>
        <dbReference type="ChEBI" id="CHEBI:456216"/>
        <dbReference type="EC" id="2.7.12.1"/>
    </reaction>
</comment>
<dbReference type="KEGG" id="tva:4758059"/>
<dbReference type="Gene3D" id="1.10.510.10">
    <property type="entry name" value="Transferase(Phosphotransferase) domain 1"/>
    <property type="match status" value="1"/>
</dbReference>
<dbReference type="EC" id="2.7.12.1" evidence="2"/>
<evidence type="ECO:0000313" key="13">
    <source>
        <dbReference type="EMBL" id="EAY00240.1"/>
    </source>
</evidence>
<dbReference type="Pfam" id="PF00069">
    <property type="entry name" value="Pkinase"/>
    <property type="match status" value="1"/>
</dbReference>
<dbReference type="GO" id="GO:0005856">
    <property type="term" value="C:cytoskeleton"/>
    <property type="evidence" value="ECO:0000318"/>
    <property type="project" value="GO_Central"/>
</dbReference>
<comment type="similarity">
    <text evidence="1">Belongs to the protein kinase superfamily. CMGC Ser/Thr protein kinase family. MNB/DYRK subfamily.</text>
</comment>
<dbReference type="VEuPathDB" id="TrichDB:TVAGG3_0431720"/>
<dbReference type="GO" id="GO:0005737">
    <property type="term" value="C:cytoplasm"/>
    <property type="evidence" value="ECO:0000318"/>
    <property type="project" value="GO_Central"/>
</dbReference>
<dbReference type="InterPro" id="IPR011009">
    <property type="entry name" value="Kinase-like_dom_sf"/>
</dbReference>
<keyword evidence="5" id="KW-0547">Nucleotide-binding</keyword>
<feature type="domain" description="Protein kinase" evidence="12">
    <location>
        <begin position="163"/>
        <end position="458"/>
    </location>
</feature>
<gene>
    <name evidence="13" type="ORF">TVAG_449760</name>
</gene>
<dbReference type="eggNOG" id="KOG0667">
    <property type="taxonomic scope" value="Eukaryota"/>
</dbReference>
<evidence type="ECO:0000256" key="4">
    <source>
        <dbReference type="ARBA" id="ARBA00022679"/>
    </source>
</evidence>
<evidence type="ECO:0000256" key="3">
    <source>
        <dbReference type="ARBA" id="ARBA00022527"/>
    </source>
</evidence>
<evidence type="ECO:0000256" key="5">
    <source>
        <dbReference type="ARBA" id="ARBA00022741"/>
    </source>
</evidence>
<proteinExistence type="inferred from homology"/>
<keyword evidence="14" id="KW-1185">Reference proteome</keyword>
<keyword evidence="4" id="KW-0808">Transferase</keyword>
<dbReference type="STRING" id="5722.A2F4C0"/>
<accession>A2F4C0</accession>
<dbReference type="PANTHER" id="PTHR24058:SF22">
    <property type="entry name" value="DUAL SPECIFICITY TYROSINE-PHOSPHORYLATION-REGULATED KINASE 4"/>
    <property type="match status" value="1"/>
</dbReference>
<evidence type="ECO:0000256" key="11">
    <source>
        <dbReference type="SAM" id="MobiDB-lite"/>
    </source>
</evidence>
<dbReference type="Gene3D" id="3.30.10.30">
    <property type="entry name" value="DYRK"/>
    <property type="match status" value="1"/>
</dbReference>
<dbReference type="OMA" id="IEEQFNF"/>
<name>A2F4C0_TRIV3</name>
<reference evidence="13" key="2">
    <citation type="journal article" date="2007" name="Science">
        <title>Draft genome sequence of the sexually transmitted pathogen Trichomonas vaginalis.</title>
        <authorList>
            <person name="Carlton J.M."/>
            <person name="Hirt R.P."/>
            <person name="Silva J.C."/>
            <person name="Delcher A.L."/>
            <person name="Schatz M."/>
            <person name="Zhao Q."/>
            <person name="Wortman J.R."/>
            <person name="Bidwell S.L."/>
            <person name="Alsmark U.C.M."/>
            <person name="Besteiro S."/>
            <person name="Sicheritz-Ponten T."/>
            <person name="Noel C.J."/>
            <person name="Dacks J.B."/>
            <person name="Foster P.G."/>
            <person name="Simillion C."/>
            <person name="Van de Peer Y."/>
            <person name="Miranda-Saavedra D."/>
            <person name="Barton G.J."/>
            <person name="Westrop G.D."/>
            <person name="Mueller S."/>
            <person name="Dessi D."/>
            <person name="Fiori P.L."/>
            <person name="Ren Q."/>
            <person name="Paulsen I."/>
            <person name="Zhang H."/>
            <person name="Bastida-Corcuera F.D."/>
            <person name="Simoes-Barbosa A."/>
            <person name="Brown M.T."/>
            <person name="Hayes R.D."/>
            <person name="Mukherjee M."/>
            <person name="Okumura C.Y."/>
            <person name="Schneider R."/>
            <person name="Smith A.J."/>
            <person name="Vanacova S."/>
            <person name="Villalvazo M."/>
            <person name="Haas B.J."/>
            <person name="Pertea M."/>
            <person name="Feldblyum T.V."/>
            <person name="Utterback T.R."/>
            <person name="Shu C.L."/>
            <person name="Osoegawa K."/>
            <person name="de Jong P.J."/>
            <person name="Hrdy I."/>
            <person name="Horvathova L."/>
            <person name="Zubacova Z."/>
            <person name="Dolezal P."/>
            <person name="Malik S.B."/>
            <person name="Logsdon J.M. Jr."/>
            <person name="Henze K."/>
            <person name="Gupta A."/>
            <person name="Wang C.C."/>
            <person name="Dunne R.L."/>
            <person name="Upcroft J.A."/>
            <person name="Upcroft P."/>
            <person name="White O."/>
            <person name="Salzberg S.L."/>
            <person name="Tang P."/>
            <person name="Chiu C.-H."/>
            <person name="Lee Y.-S."/>
            <person name="Embley T.M."/>
            <person name="Coombs G.H."/>
            <person name="Mottram J.C."/>
            <person name="Tachezy J."/>
            <person name="Fraser-Liggett C.M."/>
            <person name="Johnson P.J."/>
        </authorList>
    </citation>
    <scope>NUCLEOTIDE SEQUENCE [LARGE SCALE GENOMIC DNA]</scope>
    <source>
        <strain evidence="13">G3</strain>
    </source>
</reference>
<evidence type="ECO:0000313" key="14">
    <source>
        <dbReference type="Proteomes" id="UP000001542"/>
    </source>
</evidence>
<dbReference type="EMBL" id="DS113608">
    <property type="protein sequence ID" value="EAY00240.1"/>
    <property type="molecule type" value="Genomic_DNA"/>
</dbReference>
<evidence type="ECO:0000256" key="6">
    <source>
        <dbReference type="ARBA" id="ARBA00022777"/>
    </source>
</evidence>
<dbReference type="Proteomes" id="UP000001542">
    <property type="component" value="Unassembled WGS sequence"/>
</dbReference>
<dbReference type="RefSeq" id="XP_001313169.1">
    <property type="nucleotide sequence ID" value="XM_001313168.1"/>
</dbReference>
<keyword evidence="6 13" id="KW-0418">Kinase</keyword>
<keyword evidence="3" id="KW-0723">Serine/threonine-protein kinase</keyword>
<evidence type="ECO:0000259" key="12">
    <source>
        <dbReference type="PROSITE" id="PS50011"/>
    </source>
</evidence>
<dbReference type="Gene3D" id="3.30.200.20">
    <property type="entry name" value="Phosphorylase Kinase, domain 1"/>
    <property type="match status" value="1"/>
</dbReference>
<comment type="catalytic activity">
    <reaction evidence="10">
        <text>L-tyrosyl-[protein] + ATP = O-phospho-L-tyrosyl-[protein] + ADP + H(+)</text>
        <dbReference type="Rhea" id="RHEA:10596"/>
        <dbReference type="Rhea" id="RHEA-COMP:10136"/>
        <dbReference type="Rhea" id="RHEA-COMP:20101"/>
        <dbReference type="ChEBI" id="CHEBI:15378"/>
        <dbReference type="ChEBI" id="CHEBI:30616"/>
        <dbReference type="ChEBI" id="CHEBI:46858"/>
        <dbReference type="ChEBI" id="CHEBI:61978"/>
        <dbReference type="ChEBI" id="CHEBI:456216"/>
        <dbReference type="EC" id="2.7.12.1"/>
    </reaction>
</comment>
<keyword evidence="7" id="KW-0067">ATP-binding</keyword>
<dbReference type="SMR" id="A2F4C0"/>
<evidence type="ECO:0000256" key="2">
    <source>
        <dbReference type="ARBA" id="ARBA00013203"/>
    </source>
</evidence>
<evidence type="ECO:0000256" key="1">
    <source>
        <dbReference type="ARBA" id="ARBA00008867"/>
    </source>
</evidence>
<dbReference type="CDD" id="cd14210">
    <property type="entry name" value="PKc_DYRK"/>
    <property type="match status" value="1"/>
</dbReference>
<dbReference type="SUPFAM" id="SSF56112">
    <property type="entry name" value="Protein kinase-like (PK-like)"/>
    <property type="match status" value="1"/>
</dbReference>
<dbReference type="GO" id="GO:0004674">
    <property type="term" value="F:protein serine/threonine kinase activity"/>
    <property type="evidence" value="ECO:0000318"/>
    <property type="project" value="GO_Central"/>
</dbReference>
<dbReference type="GO" id="GO:0005524">
    <property type="term" value="F:ATP binding"/>
    <property type="evidence" value="ECO:0007669"/>
    <property type="project" value="UniProtKB-KW"/>
</dbReference>
<dbReference type="GO" id="GO:0004712">
    <property type="term" value="F:protein serine/threonine/tyrosine kinase activity"/>
    <property type="evidence" value="ECO:0007669"/>
    <property type="project" value="UniProtKB-EC"/>
</dbReference>
<feature type="compositionally biased region" description="Polar residues" evidence="11">
    <location>
        <begin position="1"/>
        <end position="12"/>
    </location>
</feature>
<dbReference type="InterPro" id="IPR042521">
    <property type="entry name" value="DYRK"/>
</dbReference>
<comment type="catalytic activity">
    <reaction evidence="9">
        <text>L-threonyl-[protein] + ATP = O-phospho-L-threonyl-[protein] + ADP + H(+)</text>
        <dbReference type="Rhea" id="RHEA:46608"/>
        <dbReference type="Rhea" id="RHEA-COMP:11060"/>
        <dbReference type="Rhea" id="RHEA-COMP:11605"/>
        <dbReference type="ChEBI" id="CHEBI:15378"/>
        <dbReference type="ChEBI" id="CHEBI:30013"/>
        <dbReference type="ChEBI" id="CHEBI:30616"/>
        <dbReference type="ChEBI" id="CHEBI:61977"/>
        <dbReference type="ChEBI" id="CHEBI:456216"/>
        <dbReference type="EC" id="2.7.12.1"/>
    </reaction>
</comment>
<dbReference type="FunCoup" id="A2F4C0">
    <property type="interactions" value="259"/>
</dbReference>
<dbReference type="AlphaFoldDB" id="A2F4C0"/>